<feature type="compositionally biased region" description="Pro residues" evidence="7">
    <location>
        <begin position="910"/>
        <end position="923"/>
    </location>
</feature>
<dbReference type="GO" id="GO:0007015">
    <property type="term" value="P:actin filament organization"/>
    <property type="evidence" value="ECO:0007669"/>
    <property type="project" value="TreeGrafter"/>
</dbReference>
<feature type="compositionally biased region" description="Pro residues" evidence="7">
    <location>
        <begin position="1021"/>
        <end position="1057"/>
    </location>
</feature>
<proteinExistence type="inferred from homology"/>
<keyword evidence="1 6" id="KW-0547">Nucleotide-binding</keyword>
<feature type="region of interest" description="Actin-binding" evidence="6">
    <location>
        <begin position="743"/>
        <end position="765"/>
    </location>
</feature>
<dbReference type="Gene3D" id="3.40.850.10">
    <property type="entry name" value="Kinesin motor domain"/>
    <property type="match status" value="2"/>
</dbReference>
<dbReference type="Gene3D" id="1.20.58.530">
    <property type="match status" value="1"/>
</dbReference>
<dbReference type="AlphaFoldDB" id="A0A9P0N283"/>
<evidence type="ECO:0000256" key="6">
    <source>
        <dbReference type="PROSITE-ProRule" id="PRU00782"/>
    </source>
</evidence>
<comment type="similarity">
    <text evidence="6">Belongs to the TRAFAC class myosin-kinesin ATPase superfamily. Myosin family.</text>
</comment>
<keyword evidence="4 6" id="KW-0505">Motor protein</keyword>
<dbReference type="EMBL" id="LR824549">
    <property type="protein sequence ID" value="CAH1638931.1"/>
    <property type="molecule type" value="Genomic_DNA"/>
</dbReference>
<evidence type="ECO:0000313" key="9">
    <source>
        <dbReference type="EMBL" id="CAH1638931.1"/>
    </source>
</evidence>
<feature type="region of interest" description="Disordered" evidence="7">
    <location>
        <begin position="1018"/>
        <end position="1057"/>
    </location>
</feature>
<dbReference type="SUPFAM" id="SSF52540">
    <property type="entry name" value="P-loop containing nucleoside triphosphate hydrolases"/>
    <property type="match status" value="1"/>
</dbReference>
<dbReference type="Pfam" id="PF00063">
    <property type="entry name" value="Myosin_head"/>
    <property type="match status" value="2"/>
</dbReference>
<evidence type="ECO:0000256" key="2">
    <source>
        <dbReference type="ARBA" id="ARBA00022840"/>
    </source>
</evidence>
<feature type="compositionally biased region" description="Polar residues" evidence="7">
    <location>
        <begin position="487"/>
        <end position="496"/>
    </location>
</feature>
<dbReference type="InterPro" id="IPR001609">
    <property type="entry name" value="Myosin_head_motor_dom-like"/>
</dbReference>
<protein>
    <recommendedName>
        <fullName evidence="8">Myosin motor domain-containing protein</fullName>
    </recommendedName>
</protein>
<dbReference type="Gene3D" id="1.20.120.720">
    <property type="entry name" value="Myosin VI head, motor domain, U50 subdomain"/>
    <property type="match status" value="2"/>
</dbReference>
<keyword evidence="5 6" id="KW-0009">Actin-binding</keyword>
<feature type="region of interest" description="Disordered" evidence="7">
    <location>
        <begin position="66"/>
        <end position="121"/>
    </location>
</feature>
<dbReference type="GO" id="GO:0051015">
    <property type="term" value="F:actin filament binding"/>
    <property type="evidence" value="ECO:0007669"/>
    <property type="project" value="TreeGrafter"/>
</dbReference>
<sequence>MATLGLSKVFILDKYFTELQRFWETEKKLQDASSSNEAVHLQRRLLCLSSDLVSLRNHLLVGAAGGAAGGAGQPAVPPRAPHLLPPPPAAQPPAPPAPPAPSPESRWPQSKQAAAGAAGAGGALGGGGAGGAAADVEDLIHLRGPLTEDAVVRALQARFYHNKFYTMIGPVLVAVNPYTDACNALTLTAARAQRPELARLVADAVRHQADTGYPQAIILSGVAGSGKTYASMVLLRRLFDVAGGGPETDAFKHLAAAFTVLRALGTAATPANSHSSRIGHFIEVQVTDGALYRTKIHCYFLDQTRVVRPPATERNYHIFYQMLAGLAPDERAQLHLEGYSPQDLRYLAAVHPRRPEPEDAARFHAWKTCLVILGIPFLDVVRVLAAVLLLGNVQFAEASDGSAEPASEAELAAAAALLGVAAPALLRGLVSRAAPRRAARAPATPAAAAAARDALAKALYCRTVATIVRRANSLKRLGSTLGTLSSDSNESVHNQDAASRRTSSAGGSAGGGARSRAGARSMAALNDAVRHATDGFVGILDMFGFEDAAPSRLEQLCANLCAETMQHFYNTHVFKSAAESCREEGVACALGVEYVDNVPCIDLVSSLRGGLLAALDAECAARGSPDHYVARIKAAHRGHPRLAEARPPHPRRFAVRHYAGDVTYDAADFLEANRDAVPDDLLAAFDTRTCEFGFATHLFGAELKALSAAGGPTGGQFRASPTVAAALDAAGASTLTQDFHTRLDNLLRTLVHARPHFVRCLRANSQETPMLFERAAVARQVRALQILETAQLMASGYPHRMRFRAFSGRYRALWRRGAERESGAACAAVLRAVQAAAAPPAPASPAAVRWALGKRHVFLSEGMRQVLERMRRARRQAAAECIQAAWRQHRARAARGPPPAPAPASLAPARPRPAPIAGTPPPEPGDKCDPTLVKRTCSLFGLDLERPPPLPPSRAYTVAGGVKLGYPQSRTVGCDWLAGGVRLRAGDVVLAVGAARRGCVAVQAAGRALCVPHHVLAPARARPPPPPAPAPPMAAPPPPQAAPPPPQAAPPPPPALA</sequence>
<accession>A0A9P0N283</accession>
<evidence type="ECO:0000259" key="8">
    <source>
        <dbReference type="PROSITE" id="PS51456"/>
    </source>
</evidence>
<dbReference type="Gene3D" id="1.10.10.820">
    <property type="match status" value="1"/>
</dbReference>
<dbReference type="PRINTS" id="PR00193">
    <property type="entry name" value="MYOSINHEAVY"/>
</dbReference>
<evidence type="ECO:0000256" key="4">
    <source>
        <dbReference type="ARBA" id="ARBA00023175"/>
    </source>
</evidence>
<keyword evidence="10" id="KW-1185">Reference proteome</keyword>
<evidence type="ECO:0000256" key="3">
    <source>
        <dbReference type="ARBA" id="ARBA00023123"/>
    </source>
</evidence>
<dbReference type="SMART" id="SM00242">
    <property type="entry name" value="MYSc"/>
    <property type="match status" value="1"/>
</dbReference>
<feature type="compositionally biased region" description="Pro residues" evidence="7">
    <location>
        <begin position="75"/>
        <end position="102"/>
    </location>
</feature>
<dbReference type="GO" id="GO:0016459">
    <property type="term" value="C:myosin complex"/>
    <property type="evidence" value="ECO:0007669"/>
    <property type="project" value="UniProtKB-KW"/>
</dbReference>
<name>A0A9P0N283_SPOLI</name>
<evidence type="ECO:0000313" key="10">
    <source>
        <dbReference type="Proteomes" id="UP001153321"/>
    </source>
</evidence>
<keyword evidence="2 6" id="KW-0067">ATP-binding</keyword>
<dbReference type="GO" id="GO:0003774">
    <property type="term" value="F:cytoskeletal motor activity"/>
    <property type="evidence" value="ECO:0007669"/>
    <property type="project" value="UniProtKB-UniRule"/>
</dbReference>
<evidence type="ECO:0000256" key="1">
    <source>
        <dbReference type="ARBA" id="ARBA00022741"/>
    </source>
</evidence>
<dbReference type="PANTHER" id="PTHR13140">
    <property type="entry name" value="MYOSIN"/>
    <property type="match status" value="1"/>
</dbReference>
<dbReference type="Gene3D" id="1.20.5.4820">
    <property type="match status" value="1"/>
</dbReference>
<evidence type="ECO:0000256" key="5">
    <source>
        <dbReference type="ARBA" id="ARBA00023203"/>
    </source>
</evidence>
<organism evidence="9 10">
    <name type="scientific">Spodoptera littoralis</name>
    <name type="common">Egyptian cotton leafworm</name>
    <dbReference type="NCBI Taxonomy" id="7109"/>
    <lineage>
        <taxon>Eukaryota</taxon>
        <taxon>Metazoa</taxon>
        <taxon>Ecdysozoa</taxon>
        <taxon>Arthropoda</taxon>
        <taxon>Hexapoda</taxon>
        <taxon>Insecta</taxon>
        <taxon>Pterygota</taxon>
        <taxon>Neoptera</taxon>
        <taxon>Endopterygota</taxon>
        <taxon>Lepidoptera</taxon>
        <taxon>Glossata</taxon>
        <taxon>Ditrysia</taxon>
        <taxon>Noctuoidea</taxon>
        <taxon>Noctuidae</taxon>
        <taxon>Amphipyrinae</taxon>
        <taxon>Spodoptera</taxon>
    </lineage>
</organism>
<dbReference type="InterPro" id="IPR036961">
    <property type="entry name" value="Kinesin_motor_dom_sf"/>
</dbReference>
<dbReference type="PANTHER" id="PTHR13140:SF498">
    <property type="entry name" value="DACHS, ISOFORM E"/>
    <property type="match status" value="1"/>
</dbReference>
<reference evidence="9" key="1">
    <citation type="submission" date="2022-02" db="EMBL/GenBank/DDBJ databases">
        <authorList>
            <person name="King R."/>
        </authorList>
    </citation>
    <scope>NUCLEOTIDE SEQUENCE</scope>
</reference>
<keyword evidence="3 6" id="KW-0518">Myosin</keyword>
<feature type="region of interest" description="Disordered" evidence="7">
    <location>
        <begin position="484"/>
        <end position="515"/>
    </location>
</feature>
<dbReference type="PROSITE" id="PS51456">
    <property type="entry name" value="MYOSIN_MOTOR"/>
    <property type="match status" value="1"/>
</dbReference>
<feature type="region of interest" description="Disordered" evidence="7">
    <location>
        <begin position="891"/>
        <end position="930"/>
    </location>
</feature>
<feature type="domain" description="Myosin motor" evidence="8">
    <location>
        <begin position="135"/>
        <end position="872"/>
    </location>
</feature>
<evidence type="ECO:0000256" key="7">
    <source>
        <dbReference type="SAM" id="MobiDB-lite"/>
    </source>
</evidence>
<dbReference type="InterPro" id="IPR027417">
    <property type="entry name" value="P-loop_NTPase"/>
</dbReference>
<feature type="binding site" evidence="6">
    <location>
        <begin position="221"/>
        <end position="228"/>
    </location>
    <ligand>
        <name>ATP</name>
        <dbReference type="ChEBI" id="CHEBI:30616"/>
    </ligand>
</feature>
<dbReference type="GO" id="GO:0016020">
    <property type="term" value="C:membrane"/>
    <property type="evidence" value="ECO:0007669"/>
    <property type="project" value="TreeGrafter"/>
</dbReference>
<dbReference type="GO" id="GO:0005737">
    <property type="term" value="C:cytoplasm"/>
    <property type="evidence" value="ECO:0007669"/>
    <property type="project" value="TreeGrafter"/>
</dbReference>
<dbReference type="GO" id="GO:0005524">
    <property type="term" value="F:ATP binding"/>
    <property type="evidence" value="ECO:0007669"/>
    <property type="project" value="UniProtKB-UniRule"/>
</dbReference>
<dbReference type="Proteomes" id="UP001153321">
    <property type="component" value="Chromosome 18"/>
</dbReference>
<gene>
    <name evidence="9" type="ORF">SPLIT_LOCUS4289</name>
</gene>